<dbReference type="PROSITE" id="PS51013">
    <property type="entry name" value="PANNEXIN"/>
    <property type="match status" value="1"/>
</dbReference>
<dbReference type="OrthoDB" id="5867527at2759"/>
<dbReference type="PANTHER" id="PTHR11893">
    <property type="entry name" value="INNEXIN"/>
    <property type="match status" value="1"/>
</dbReference>
<keyword evidence="11 12" id="KW-0407">Ion channel</keyword>
<keyword evidence="6" id="KW-0303">Gap junction</keyword>
<keyword evidence="8 12" id="KW-1133">Transmembrane helix</keyword>
<reference evidence="13" key="1">
    <citation type="submission" date="2020-08" db="EMBL/GenBank/DDBJ databases">
        <title>Multicomponent nature underlies the extraordinary mechanical properties of spider dragline silk.</title>
        <authorList>
            <person name="Kono N."/>
            <person name="Nakamura H."/>
            <person name="Mori M."/>
            <person name="Yoshida Y."/>
            <person name="Ohtoshi R."/>
            <person name="Malay A.D."/>
            <person name="Moran D.A.P."/>
            <person name="Tomita M."/>
            <person name="Numata K."/>
            <person name="Arakawa K."/>
        </authorList>
    </citation>
    <scope>NUCLEOTIDE SEQUENCE</scope>
</reference>
<evidence type="ECO:0000256" key="10">
    <source>
        <dbReference type="ARBA" id="ARBA00023136"/>
    </source>
</evidence>
<dbReference type="GO" id="GO:0005243">
    <property type="term" value="F:gap junction channel activity"/>
    <property type="evidence" value="ECO:0007669"/>
    <property type="project" value="TreeGrafter"/>
</dbReference>
<comment type="function">
    <text evidence="12">Structural component of the gap junctions.</text>
</comment>
<feature type="transmembrane region" description="Helical" evidence="12">
    <location>
        <begin position="26"/>
        <end position="43"/>
    </location>
</feature>
<feature type="transmembrane region" description="Helical" evidence="12">
    <location>
        <begin position="175"/>
        <end position="197"/>
    </location>
</feature>
<evidence type="ECO:0000256" key="3">
    <source>
        <dbReference type="ARBA" id="ARBA00022448"/>
    </source>
</evidence>
<name>A0A8X6NNI6_NEPPI</name>
<keyword evidence="9 12" id="KW-0406">Ion transport</keyword>
<protein>
    <recommendedName>
        <fullName evidence="12">Innexin</fullName>
    </recommendedName>
</protein>
<evidence type="ECO:0000313" key="13">
    <source>
        <dbReference type="EMBL" id="GFT25460.1"/>
    </source>
</evidence>
<keyword evidence="5 12" id="KW-0812">Transmembrane</keyword>
<feature type="transmembrane region" description="Helical" evidence="12">
    <location>
        <begin position="271"/>
        <end position="295"/>
    </location>
</feature>
<feature type="transmembrane region" description="Helical" evidence="12">
    <location>
        <begin position="108"/>
        <end position="130"/>
    </location>
</feature>
<evidence type="ECO:0000256" key="11">
    <source>
        <dbReference type="ARBA" id="ARBA00023303"/>
    </source>
</evidence>
<dbReference type="PRINTS" id="PR01262">
    <property type="entry name" value="INNEXIN"/>
</dbReference>
<dbReference type="InterPro" id="IPR000990">
    <property type="entry name" value="Innexin"/>
</dbReference>
<evidence type="ECO:0000256" key="6">
    <source>
        <dbReference type="ARBA" id="ARBA00022868"/>
    </source>
</evidence>
<dbReference type="EMBL" id="BMAW01060283">
    <property type="protein sequence ID" value="GFT25460.1"/>
    <property type="molecule type" value="Genomic_DNA"/>
</dbReference>
<proteinExistence type="inferred from homology"/>
<comment type="subcellular location">
    <subcellularLocation>
        <location evidence="1">Cell junction</location>
        <location evidence="1">Gap junction</location>
    </subcellularLocation>
    <subcellularLocation>
        <location evidence="2 12">Cell membrane</location>
        <topology evidence="2 12">Multi-pass membrane protein</topology>
    </subcellularLocation>
</comment>
<keyword evidence="10 12" id="KW-0472">Membrane</keyword>
<evidence type="ECO:0000256" key="1">
    <source>
        <dbReference type="ARBA" id="ARBA00004610"/>
    </source>
</evidence>
<dbReference type="GO" id="GO:0005921">
    <property type="term" value="C:gap junction"/>
    <property type="evidence" value="ECO:0007669"/>
    <property type="project" value="UniProtKB-SubCell"/>
</dbReference>
<keyword evidence="14" id="KW-1185">Reference proteome</keyword>
<comment type="similarity">
    <text evidence="12">Belongs to the pannexin family.</text>
</comment>
<comment type="caution">
    <text evidence="13">The sequence shown here is derived from an EMBL/GenBank/DDBJ whole genome shotgun (WGS) entry which is preliminary data.</text>
</comment>
<evidence type="ECO:0000313" key="14">
    <source>
        <dbReference type="Proteomes" id="UP000887013"/>
    </source>
</evidence>
<dbReference type="GO" id="GO:0034220">
    <property type="term" value="P:monoatomic ion transmembrane transport"/>
    <property type="evidence" value="ECO:0007669"/>
    <property type="project" value="UniProtKB-KW"/>
</dbReference>
<sequence length="361" mass="42451">MDKVFGSLKGLLKISNVVIDNNVFKLHYKVTVILLLACSILVTSRQYFGDPIECISRDDIPNKLLNVFCWIHATFSVEGAWHKKVGDEVPYPGVDKYTPGENRRYHAYYQWVCFVLFLQAILFYLPRYFWKVCEGGKIKNIVLDLNNYIMTQEKKDENRRVLVEYLVENMGNHKFYAFSYFLCEVANFVNVVGQMYLMDAFLGGTFSSYGHRVIQFTEWDYSVRYDPMIEVFPRLAKCTFHRYGSSGDVQRHDAMCILPINIINEKIYVGLWFWFIILAVLSALILVYHIVVYLWPQSRFFILKSRARLTRPDYLDIALRKCTLSDWFVLDLLSKNLDDRNYRDLITDLARKLERKAIDVA</sequence>
<dbReference type="Pfam" id="PF00876">
    <property type="entry name" value="Innexin"/>
    <property type="match status" value="1"/>
</dbReference>
<evidence type="ECO:0000256" key="7">
    <source>
        <dbReference type="ARBA" id="ARBA00022949"/>
    </source>
</evidence>
<evidence type="ECO:0000256" key="4">
    <source>
        <dbReference type="ARBA" id="ARBA00022475"/>
    </source>
</evidence>
<keyword evidence="7" id="KW-0965">Cell junction</keyword>
<organism evidence="13 14">
    <name type="scientific">Nephila pilipes</name>
    <name type="common">Giant wood spider</name>
    <name type="synonym">Nephila maculata</name>
    <dbReference type="NCBI Taxonomy" id="299642"/>
    <lineage>
        <taxon>Eukaryota</taxon>
        <taxon>Metazoa</taxon>
        <taxon>Ecdysozoa</taxon>
        <taxon>Arthropoda</taxon>
        <taxon>Chelicerata</taxon>
        <taxon>Arachnida</taxon>
        <taxon>Araneae</taxon>
        <taxon>Araneomorphae</taxon>
        <taxon>Entelegynae</taxon>
        <taxon>Araneoidea</taxon>
        <taxon>Nephilidae</taxon>
        <taxon>Nephila</taxon>
    </lineage>
</organism>
<evidence type="ECO:0000256" key="8">
    <source>
        <dbReference type="ARBA" id="ARBA00022989"/>
    </source>
</evidence>
<dbReference type="PANTHER" id="PTHR11893:SF41">
    <property type="entry name" value="INNEXIN INX2"/>
    <property type="match status" value="1"/>
</dbReference>
<gene>
    <name evidence="13" type="primary">inx2</name>
    <name evidence="12" type="synonym">inx</name>
    <name evidence="13" type="ORF">NPIL_519841</name>
</gene>
<evidence type="ECO:0000256" key="2">
    <source>
        <dbReference type="ARBA" id="ARBA00004651"/>
    </source>
</evidence>
<dbReference type="GO" id="GO:0005886">
    <property type="term" value="C:plasma membrane"/>
    <property type="evidence" value="ECO:0007669"/>
    <property type="project" value="UniProtKB-SubCell"/>
</dbReference>
<dbReference type="AlphaFoldDB" id="A0A8X6NNI6"/>
<keyword evidence="4" id="KW-1003">Cell membrane</keyword>
<dbReference type="Proteomes" id="UP000887013">
    <property type="component" value="Unassembled WGS sequence"/>
</dbReference>
<evidence type="ECO:0000256" key="5">
    <source>
        <dbReference type="ARBA" id="ARBA00022692"/>
    </source>
</evidence>
<dbReference type="GO" id="GO:0007602">
    <property type="term" value="P:phototransduction"/>
    <property type="evidence" value="ECO:0007669"/>
    <property type="project" value="TreeGrafter"/>
</dbReference>
<evidence type="ECO:0000256" key="9">
    <source>
        <dbReference type="ARBA" id="ARBA00023065"/>
    </source>
</evidence>
<evidence type="ECO:0000256" key="12">
    <source>
        <dbReference type="RuleBase" id="RU010713"/>
    </source>
</evidence>
<accession>A0A8X6NNI6</accession>
<keyword evidence="3 12" id="KW-0813">Transport</keyword>